<protein>
    <submittedName>
        <fullName evidence="3">G-box-binding factor, putative</fullName>
    </submittedName>
</protein>
<reference evidence="3" key="2">
    <citation type="submission" date="2007-03" db="EMBL/GenBank/DDBJ databases">
        <authorList>
            <person name="Lorenzi H."/>
            <person name="Amedeo P."/>
            <person name="Inman J."/>
            <person name="Schobel S."/>
            <person name="Caler E."/>
        </authorList>
    </citation>
    <scope>GENOME REANNOTATION</scope>
    <source>
        <strain evidence="3">HM-1:IMSS</strain>
    </source>
</reference>
<gene>
    <name evidence="3" type="ORF">EHI_185110</name>
</gene>
<reference evidence="3" key="1">
    <citation type="journal article" date="2005" name="Nature">
        <title>The genome of the protist parasite Entamoeba histolytica.</title>
        <authorList>
            <person name="Loftus B."/>
            <person name="Anderson I."/>
            <person name="Davies R."/>
            <person name="Alsmark U.C."/>
            <person name="Samuelson J."/>
            <person name="Amedeo P."/>
            <person name="Roncaglia P."/>
            <person name="Berriman M."/>
            <person name="Hirt R.P."/>
            <person name="Mann B.J."/>
            <person name="Nozaki T."/>
            <person name="Suh B."/>
            <person name="Pop M."/>
            <person name="Duchene M."/>
            <person name="Ackers J."/>
            <person name="Tannich E."/>
            <person name="Leippe M."/>
            <person name="Hofer M."/>
            <person name="Bruchhaus I."/>
            <person name="Willhoeft U."/>
            <person name="Bhattacharya A."/>
            <person name="Chillingworth T."/>
            <person name="Churcher C."/>
            <person name="Hance Z."/>
            <person name="Harris B."/>
            <person name="Harris D."/>
            <person name="Jagels K."/>
            <person name="Moule S."/>
            <person name="Mungall K."/>
            <person name="Ormond D."/>
            <person name="Squares R."/>
            <person name="Whitehead S."/>
            <person name="Quail M.A."/>
            <person name="Rabbinowitsch E."/>
            <person name="Norbertczak H."/>
            <person name="Price C."/>
            <person name="Wang Z."/>
            <person name="Guillen N."/>
            <person name="Gilchrist C."/>
            <person name="Stroup S.E."/>
            <person name="Bhattacharya S."/>
            <person name="Lohia A."/>
            <person name="Foster P.G."/>
            <person name="Sicheritz-Ponten T."/>
            <person name="Weber C."/>
            <person name="Singh U."/>
            <person name="Mukherjee C."/>
            <person name="El-Sayed N.M."/>
            <person name="Petri W.A.Jr."/>
            <person name="Clark C.G."/>
            <person name="Embley T.M."/>
            <person name="Barrell B."/>
            <person name="Fraser C.M."/>
            <person name="Hall N."/>
        </authorList>
    </citation>
    <scope>NUCLEOTIDE SEQUENCE [LARGE SCALE GENOMIC DNA]</scope>
    <source>
        <strain evidence="3">HM-1:IMSS</strain>
    </source>
</reference>
<dbReference type="EMBL" id="DS571512">
    <property type="protein sequence ID" value="EAL43093.2"/>
    <property type="molecule type" value="Genomic_DNA"/>
</dbReference>
<sequence>MFTFLLIIVITNATESINNTEERNREIIRTQIKSNQYKRMYNEYNVHLKSETDVKPPASINVPTKPESQGVQPLSQDGNSQTTQPHGHEGEQHNEQQPIPERQPHPYNEHQPMPEQNPHPHNEKQPHVEQDQQKQYHNEHQPMPEKQQSDQNNEQHNEHQPPVPHDNTPKNDTPKNTDSQNNNNQNINNNQNNQSDNTNQNNQQDDKKNESKDKNKEKDN</sequence>
<organism evidence="3 4">
    <name type="scientific">Entamoeba histolytica (strain ATCC 30459 / HM-1:IMSS / ABRM)</name>
    <dbReference type="NCBI Taxonomy" id="294381"/>
    <lineage>
        <taxon>Eukaryota</taxon>
        <taxon>Amoebozoa</taxon>
        <taxon>Evosea</taxon>
        <taxon>Archamoebae</taxon>
        <taxon>Mastigamoebida</taxon>
        <taxon>Entamoebidae</taxon>
        <taxon>Entamoeba</taxon>
    </lineage>
</organism>
<evidence type="ECO:0000256" key="2">
    <source>
        <dbReference type="SAM" id="SignalP"/>
    </source>
</evidence>
<dbReference type="Proteomes" id="UP000001926">
    <property type="component" value="Partially assembled WGS sequence"/>
</dbReference>
<dbReference type="KEGG" id="ehi:EHI_185110"/>
<dbReference type="InParanoid" id="C4MAT3"/>
<dbReference type="OMA" id="GCHEGED"/>
<dbReference type="VEuPathDB" id="AmoebaDB:EHI5A_189860"/>
<dbReference type="GeneID" id="3402734"/>
<feature type="compositionally biased region" description="Basic and acidic residues" evidence="1">
    <location>
        <begin position="204"/>
        <end position="220"/>
    </location>
</feature>
<feature type="compositionally biased region" description="Basic and acidic residues" evidence="1">
    <location>
        <begin position="118"/>
        <end position="143"/>
    </location>
</feature>
<feature type="non-terminal residue" evidence="3">
    <location>
        <position position="220"/>
    </location>
</feature>
<dbReference type="HOGENOM" id="CLU_1258161_0_0_1"/>
<name>C4MAT3_ENTH1</name>
<evidence type="ECO:0000313" key="4">
    <source>
        <dbReference type="Proteomes" id="UP000001926"/>
    </source>
</evidence>
<feature type="compositionally biased region" description="Polar residues" evidence="1">
    <location>
        <begin position="66"/>
        <end position="85"/>
    </location>
</feature>
<dbReference type="AlphaFoldDB" id="C4MAT3"/>
<dbReference type="VEuPathDB" id="AmoebaDB:EHI_185110"/>
<keyword evidence="4" id="KW-1185">Reference proteome</keyword>
<accession>C4MAT3</accession>
<feature type="region of interest" description="Disordered" evidence="1">
    <location>
        <begin position="50"/>
        <end position="220"/>
    </location>
</feature>
<evidence type="ECO:0000256" key="1">
    <source>
        <dbReference type="SAM" id="MobiDB-lite"/>
    </source>
</evidence>
<evidence type="ECO:0000313" key="3">
    <source>
        <dbReference type="EMBL" id="EAL43093.2"/>
    </source>
</evidence>
<feature type="compositionally biased region" description="Low complexity" evidence="1">
    <location>
        <begin position="176"/>
        <end position="203"/>
    </location>
</feature>
<feature type="signal peptide" evidence="2">
    <location>
        <begin position="1"/>
        <end position="16"/>
    </location>
</feature>
<keyword evidence="2" id="KW-0732">Signal</keyword>
<feature type="chain" id="PRO_5002941032" evidence="2">
    <location>
        <begin position="17"/>
        <end position="220"/>
    </location>
</feature>
<dbReference type="RefSeq" id="XP_648476.2">
    <property type="nucleotide sequence ID" value="XM_643384.2"/>
</dbReference>
<proteinExistence type="predicted"/>